<organism evidence="2 3">
    <name type="scientific">Batillaria attramentaria</name>
    <dbReference type="NCBI Taxonomy" id="370345"/>
    <lineage>
        <taxon>Eukaryota</taxon>
        <taxon>Metazoa</taxon>
        <taxon>Spiralia</taxon>
        <taxon>Lophotrochozoa</taxon>
        <taxon>Mollusca</taxon>
        <taxon>Gastropoda</taxon>
        <taxon>Caenogastropoda</taxon>
        <taxon>Sorbeoconcha</taxon>
        <taxon>Cerithioidea</taxon>
        <taxon>Batillariidae</taxon>
        <taxon>Batillaria</taxon>
    </lineage>
</organism>
<dbReference type="EMBL" id="JACVVK020000054">
    <property type="protein sequence ID" value="KAK7497884.1"/>
    <property type="molecule type" value="Genomic_DNA"/>
</dbReference>
<evidence type="ECO:0000313" key="2">
    <source>
        <dbReference type="EMBL" id="KAK7497884.1"/>
    </source>
</evidence>
<dbReference type="AlphaFoldDB" id="A0ABD0LEK3"/>
<gene>
    <name evidence="2" type="ORF">BaRGS_00010755</name>
</gene>
<feature type="region of interest" description="Disordered" evidence="1">
    <location>
        <begin position="1"/>
        <end position="44"/>
    </location>
</feature>
<evidence type="ECO:0000256" key="1">
    <source>
        <dbReference type="SAM" id="MobiDB-lite"/>
    </source>
</evidence>
<accession>A0ABD0LEK3</accession>
<comment type="caution">
    <text evidence="2">The sequence shown here is derived from an EMBL/GenBank/DDBJ whole genome shotgun (WGS) entry which is preliminary data.</text>
</comment>
<sequence>ASRTFSSIDSEGKRSWKRHSPRRGETTLATRFDPSNHTRRHHEAKVDPTQGLLINVGGAGDKGRNKFNFAKALPGTNRFQPSPQGWTAALCTLLVAGIYLLKTIPLSFHICSDSYNVVSANSRAPTVLTQFLECRIDCDGIGIELRINDIEMGALLMSASFRLSPWWWCDVPCCPCWGHYGRLKGCCAQGVFTFHLCGLPCDLPPPSSPTGHGHGDVTVSVCTLRDFWKLAAAGPGGGGEAAEGEPDACPPNMNHLLYPGSGVGGSVAHLIQVKVPSVNQTKFMLIGDHLSSSRNLRK</sequence>
<dbReference type="Proteomes" id="UP001519460">
    <property type="component" value="Unassembled WGS sequence"/>
</dbReference>
<proteinExistence type="predicted"/>
<protein>
    <submittedName>
        <fullName evidence="2">Uncharacterized protein</fullName>
    </submittedName>
</protein>
<keyword evidence="3" id="KW-1185">Reference proteome</keyword>
<evidence type="ECO:0000313" key="3">
    <source>
        <dbReference type="Proteomes" id="UP001519460"/>
    </source>
</evidence>
<reference evidence="2 3" key="1">
    <citation type="journal article" date="2023" name="Sci. Data">
        <title>Genome assembly of the Korean intertidal mud-creeper Batillaria attramentaria.</title>
        <authorList>
            <person name="Patra A.K."/>
            <person name="Ho P.T."/>
            <person name="Jun S."/>
            <person name="Lee S.J."/>
            <person name="Kim Y."/>
            <person name="Won Y.J."/>
        </authorList>
    </citation>
    <scope>NUCLEOTIDE SEQUENCE [LARGE SCALE GENOMIC DNA]</scope>
    <source>
        <strain evidence="2">Wonlab-2016</strain>
    </source>
</reference>
<feature type="non-terminal residue" evidence="2">
    <location>
        <position position="1"/>
    </location>
</feature>
<name>A0ABD0LEK3_9CAEN</name>
<feature type="non-terminal residue" evidence="2">
    <location>
        <position position="298"/>
    </location>
</feature>